<dbReference type="Gene3D" id="1.25.40.10">
    <property type="entry name" value="Tetratricopeptide repeat domain"/>
    <property type="match status" value="1"/>
</dbReference>
<dbReference type="InterPro" id="IPR005314">
    <property type="entry name" value="Peptidase_C50"/>
</dbReference>
<evidence type="ECO:0000256" key="3">
    <source>
        <dbReference type="ARBA" id="ARBA00022801"/>
    </source>
</evidence>
<dbReference type="EMBL" id="JAZGSY010000290">
    <property type="protein sequence ID" value="KAL1837485.1"/>
    <property type="molecule type" value="Genomic_DNA"/>
</dbReference>
<feature type="region of interest" description="Disordered" evidence="5">
    <location>
        <begin position="1349"/>
        <end position="1390"/>
    </location>
</feature>
<feature type="compositionally biased region" description="Polar residues" evidence="5">
    <location>
        <begin position="145"/>
        <end position="155"/>
    </location>
</feature>
<feature type="region of interest" description="Disordered" evidence="5">
    <location>
        <begin position="34"/>
        <end position="87"/>
    </location>
</feature>
<keyword evidence="8" id="KW-1185">Reference proteome</keyword>
<feature type="region of interest" description="Disordered" evidence="5">
    <location>
        <begin position="1828"/>
        <end position="1853"/>
    </location>
</feature>
<keyword evidence="3" id="KW-0378">Hydrolase</keyword>
<keyword evidence="4" id="KW-0159">Chromosome partition</keyword>
<reference evidence="7 8" key="1">
    <citation type="journal article" date="2024" name="Commun. Biol.">
        <title>Comparative genomic analysis of thermophilic fungi reveals convergent evolutionary adaptations and gene losses.</title>
        <authorList>
            <person name="Steindorff A.S."/>
            <person name="Aguilar-Pontes M.V."/>
            <person name="Robinson A.J."/>
            <person name="Andreopoulos B."/>
            <person name="LaButti K."/>
            <person name="Kuo A."/>
            <person name="Mondo S."/>
            <person name="Riley R."/>
            <person name="Otillar R."/>
            <person name="Haridas S."/>
            <person name="Lipzen A."/>
            <person name="Grimwood J."/>
            <person name="Schmutz J."/>
            <person name="Clum A."/>
            <person name="Reid I.D."/>
            <person name="Moisan M.C."/>
            <person name="Butler G."/>
            <person name="Nguyen T.T.M."/>
            <person name="Dewar K."/>
            <person name="Conant G."/>
            <person name="Drula E."/>
            <person name="Henrissat B."/>
            <person name="Hansel C."/>
            <person name="Singer S."/>
            <person name="Hutchinson M.I."/>
            <person name="de Vries R.P."/>
            <person name="Natvig D.O."/>
            <person name="Powell A.J."/>
            <person name="Tsang A."/>
            <person name="Grigoriev I.V."/>
        </authorList>
    </citation>
    <scope>NUCLEOTIDE SEQUENCE [LARGE SCALE GENOMIC DNA]</scope>
    <source>
        <strain evidence="7 8">CBS 620.91</strain>
    </source>
</reference>
<comment type="catalytic activity">
    <reaction evidence="1">
        <text>All bonds known to be hydrolyzed by this endopeptidase have arginine in P1 and an acidic residue in P4. P6 is often occupied by an acidic residue or by a hydroxy-amino-acid residue, the phosphorylation of which enhances cleavage.</text>
        <dbReference type="EC" id="3.4.22.49"/>
    </reaction>
</comment>
<feature type="region of interest" description="Disordered" evidence="5">
    <location>
        <begin position="2117"/>
        <end position="2136"/>
    </location>
</feature>
<feature type="compositionally biased region" description="Polar residues" evidence="5">
    <location>
        <begin position="125"/>
        <end position="134"/>
    </location>
</feature>
<accession>A0ABR3V6W8</accession>
<evidence type="ECO:0000259" key="6">
    <source>
        <dbReference type="PROSITE" id="PS51700"/>
    </source>
</evidence>
<feature type="region of interest" description="Disordered" evidence="5">
    <location>
        <begin position="1927"/>
        <end position="1954"/>
    </location>
</feature>
<organism evidence="7 8">
    <name type="scientific">Humicola insolens</name>
    <name type="common">Soft-rot fungus</name>
    <dbReference type="NCBI Taxonomy" id="85995"/>
    <lineage>
        <taxon>Eukaryota</taxon>
        <taxon>Fungi</taxon>
        <taxon>Dikarya</taxon>
        <taxon>Ascomycota</taxon>
        <taxon>Pezizomycotina</taxon>
        <taxon>Sordariomycetes</taxon>
        <taxon>Sordariomycetidae</taxon>
        <taxon>Sordariales</taxon>
        <taxon>Chaetomiaceae</taxon>
        <taxon>Mycothermus</taxon>
    </lineage>
</organism>
<feature type="compositionally biased region" description="Acidic residues" evidence="5">
    <location>
        <begin position="1929"/>
        <end position="1942"/>
    </location>
</feature>
<protein>
    <recommendedName>
        <fullName evidence="2">separase</fullName>
        <ecNumber evidence="2">3.4.22.49</ecNumber>
    </recommendedName>
</protein>
<dbReference type="InterPro" id="IPR011990">
    <property type="entry name" value="TPR-like_helical_dom_sf"/>
</dbReference>
<dbReference type="PANTHER" id="PTHR12792:SF0">
    <property type="entry name" value="SEPARIN"/>
    <property type="match status" value="1"/>
</dbReference>
<dbReference type="EC" id="3.4.22.49" evidence="2"/>
<feature type="compositionally biased region" description="Low complexity" evidence="5">
    <location>
        <begin position="50"/>
        <end position="69"/>
    </location>
</feature>
<dbReference type="InterPro" id="IPR019734">
    <property type="entry name" value="TPR_rpt"/>
</dbReference>
<dbReference type="PROSITE" id="PS51700">
    <property type="entry name" value="SEPARIN"/>
    <property type="match status" value="1"/>
</dbReference>
<gene>
    <name evidence="7" type="ORF">VTJ49DRAFT_3746</name>
</gene>
<feature type="domain" description="Peptidase C50" evidence="6">
    <location>
        <begin position="2018"/>
        <end position="2162"/>
    </location>
</feature>
<feature type="region of interest" description="Disordered" evidence="5">
    <location>
        <begin position="1711"/>
        <end position="1733"/>
    </location>
</feature>
<sequence>MDSSPSSSADSVRTAVASVATCTPTTVVLLKNLLLPRDEPSSPAADESTTRATAKTTSSRSRADTAARAPSRRAKPAASSTESGLSVREKAALATHVVNATLKALGEAAKPAPRPDDLVKTATRNALRRSSSAPMSPLQPRVLNRQATSPASPRQQPHCRSPSKPSAPSTGLLATVECTRIALTALRQLPASGKVSLPDLQLESGMSALVGRLITLNLQEQALRELRVLKRRLETLPGPDAKKAGKAGSAEAKTASQVFAELLDFSSVKVSGQRLLLVVTTQIQTLRVLAVSKKPTAVEAALPFLRHDYAASPANLLLAAAKEDKADVAKIVRQMETLAQCLFALAPSVSSKDDAAAQESRLSISPASALELQALALEARLHWWTLAKHKGDPDKDIMAPMSRCITAYVRRTSESPRSSYAVCSQVFGRILQQLQSHGFRPAKGSKLPFAGICQTLAALARDAQQISDAVMWATKQRDAADPTTESVARMLSLSAQLLSLQLRQPAKYLTSDHLLDEVTSGIQGPLRGDTAELDELLVNVCAVRKAALHVLLAASRAGDDVFRPSPATRDLLETFVLQCPRFCLRWLGKPPSAKGNSNNNNSATKDYLRYEQRRQLLLQYLPHVLDSAFVTIKTRLEQSRLGWEVMDSILADCGTLLEYTGGGGGSASADASASYHVKMSHFYYLQYNHLRQTCSGSKDPAAPLRALRRSVECVKHRSAREKDKAQLTLKLERLAELSRALGRADEALAALQAIRASLVEDGVLSAVAKELATTSPAVAWGRGEKSEALARALVAAARTEHVWVDWTVDLEEGERAAVLEHRVRFVMLREGNKRGEVGLEDPVVGTLLRIYAADRYPVRRLRVVLALLCAVLGEKGKAVGIVEVAEETVRGCEDAGGMGEDGGLAGYVPHLKALSQSLVAAVDAYRDGAALERSVAAWQGIVKSARDKAALEQVVDDVPGLMEHLQSVADFLRMKGRDAPLAAVLELMADVARLVEEGPAAAEEKVQIGAELALQYTALGRSEKAEELFVRALQLDGFVAGEEGKIRPEVVAHCHLAFAEHLACLGNFRQAEHHLAQAQSVFAGGADANGLPASKQGRAERRRLVAYAAYLHSLVALERGDSHHALVCSRDSVRTLFHDWAKLEARSRGLLTATETSQLDNDGHNNSTMDVSAVDEVRHNTGNTTNSITINAGPEFWRLFRHLYRYVLRLSSLYAHMGMFQETMYYAEQALKMAQTVDSELYRAECAAWIASVSWRAADAGRALEMLRDAAALLPGDKESCAAAGIACRIGEVYLAQGDVEEAERLLERADRMVKEIAGSSLGGGEKEEDAQSETAVVEAKMAKLSIKGKTTRAGRKTAASAKTPARRAAKGAAATKAKTAATAPAPATSPAAAITIPEDAQVARLRASILVQRAVSMLRKKEWTAAQAALTEATGVSKPSSSGLLLPAKVAMASCLLGMSMDQMARDPVFSVIQDSTISFPALLGAGAAGEKGSPIALSPKKPRAAVAGVTSAVAGQRGTGMEANSALYVDSLREAHEYLLEAHSVAALSGDASLVHRISGMLQNVGLFLTATTTSPAARARSTAAAAAATNYSAHTAYAVELARNLTWRRERKALLYEKKLPKDSGSGSLWPPALSAVAAAAAASRRSSLGFALDLHRMQRDYIDTVLPRNWTVVSLSLSEGQHDLCVTRLQAGRSPFVLRLPLERAASRDGEGENGDDDDDGGEDGEEGQFDFRRGRAELAAIVKDINRTCHDSRDMTVRGNKAAWWAEREELDARLKALCENIESVWLGGFRGVFSQHKRRPKLLARFQTDFLAILDKHLPSRSRQGLMRGKKKAAKGQAQGAGSGTTKATLDPNVLELFVGLGDPSRLGCDLDDELTDLLYFVVDILQFCGERNAYDEIDFDSMVIETLDALTAYHAAVSAEGEYTDDDEEEEDERQDDNNNNDTTTTTPHTILVLDKALHAFPWESLPCMQGLAVSRVPSLACLRQLLIDRRRNMSSATPKPTKGHHIPRSAVQGTYILNPSGDLVSTQQTFGGPLAANLAGASWRGIVGRAPSETEFASALESSDVLLYFGHGSGAQYIRGRTVRCLAAGGGGSSGATPTTADGQGVVGEQQAVKEGEKKVVEEKKPTSTTSSRCRATVLLMGCSSAALDARGEFEPAGPVWNYMMAGAPAVVGTLWDVTDREVDRFAGGVLEEWGLVSRGTFSSSSGPEKDGNGKGKGKGKKLERKGGGGGGGDGTEYGSASLVEAVARAKERCKFRFVTGAAAVVYGVPVFVER</sequence>
<evidence type="ECO:0000313" key="7">
    <source>
        <dbReference type="EMBL" id="KAL1837485.1"/>
    </source>
</evidence>
<evidence type="ECO:0000256" key="2">
    <source>
        <dbReference type="ARBA" id="ARBA00012489"/>
    </source>
</evidence>
<comment type="caution">
    <text evidence="7">The sequence shown here is derived from an EMBL/GenBank/DDBJ whole genome shotgun (WGS) entry which is preliminary data.</text>
</comment>
<feature type="compositionally biased region" description="Low complexity" evidence="5">
    <location>
        <begin position="1945"/>
        <end position="1954"/>
    </location>
</feature>
<dbReference type="SMART" id="SM00028">
    <property type="entry name" value="TPR"/>
    <property type="match status" value="4"/>
</dbReference>
<feature type="compositionally biased region" description="Acidic residues" evidence="5">
    <location>
        <begin position="1716"/>
        <end position="1733"/>
    </location>
</feature>
<feature type="compositionally biased region" description="Low complexity" evidence="5">
    <location>
        <begin position="1371"/>
        <end position="1390"/>
    </location>
</feature>
<evidence type="ECO:0000256" key="1">
    <source>
        <dbReference type="ARBA" id="ARBA00000451"/>
    </source>
</evidence>
<dbReference type="Proteomes" id="UP001583172">
    <property type="component" value="Unassembled WGS sequence"/>
</dbReference>
<evidence type="ECO:0000256" key="4">
    <source>
        <dbReference type="ARBA" id="ARBA00022829"/>
    </source>
</evidence>
<feature type="compositionally biased region" description="Basic and acidic residues" evidence="5">
    <location>
        <begin position="2120"/>
        <end position="2134"/>
    </location>
</feature>
<feature type="region of interest" description="Disordered" evidence="5">
    <location>
        <begin position="125"/>
        <end position="170"/>
    </location>
</feature>
<dbReference type="PANTHER" id="PTHR12792">
    <property type="entry name" value="EXTRA SPINDLE POLES 1-RELATED"/>
    <property type="match status" value="1"/>
</dbReference>
<name>A0ABR3V6W8_HUMIN</name>
<feature type="region of interest" description="Disordered" evidence="5">
    <location>
        <begin position="2209"/>
        <end position="2246"/>
    </location>
</feature>
<evidence type="ECO:0000256" key="5">
    <source>
        <dbReference type="SAM" id="MobiDB-lite"/>
    </source>
</evidence>
<dbReference type="Pfam" id="PF03568">
    <property type="entry name" value="Separin_C"/>
    <property type="match status" value="1"/>
</dbReference>
<evidence type="ECO:0000313" key="8">
    <source>
        <dbReference type="Proteomes" id="UP001583172"/>
    </source>
</evidence>
<proteinExistence type="predicted"/>
<feature type="compositionally biased region" description="Low complexity" evidence="5">
    <location>
        <begin position="1841"/>
        <end position="1853"/>
    </location>
</feature>
<dbReference type="InterPro" id="IPR030397">
    <property type="entry name" value="SEPARIN_core_dom"/>
</dbReference>
<dbReference type="SUPFAM" id="SSF48452">
    <property type="entry name" value="TPR-like"/>
    <property type="match status" value="2"/>
</dbReference>